<proteinExistence type="predicted"/>
<dbReference type="RefSeq" id="WP_345693301.1">
    <property type="nucleotide sequence ID" value="NZ_BAABIT010000001.1"/>
</dbReference>
<dbReference type="EMBL" id="JBHSJD010000002">
    <property type="protein sequence ID" value="MFC5021333.1"/>
    <property type="molecule type" value="Genomic_DNA"/>
</dbReference>
<accession>A0ABV9X9D9</accession>
<dbReference type="Proteomes" id="UP001595829">
    <property type="component" value="Unassembled WGS sequence"/>
</dbReference>
<name>A0ABV9X9D9_9ACTN</name>
<dbReference type="NCBIfam" id="NF038371">
    <property type="entry name" value="phegan_RiPP_fam"/>
    <property type="match status" value="1"/>
</dbReference>
<comment type="caution">
    <text evidence="1">The sequence shown here is derived from an EMBL/GenBank/DDBJ whole genome shotgun (WGS) entry which is preliminary data.</text>
</comment>
<reference evidence="2" key="1">
    <citation type="journal article" date="2019" name="Int. J. Syst. Evol. Microbiol.">
        <title>The Global Catalogue of Microorganisms (GCM) 10K type strain sequencing project: providing services to taxonomists for standard genome sequencing and annotation.</title>
        <authorList>
            <consortium name="The Broad Institute Genomics Platform"/>
            <consortium name="The Broad Institute Genome Sequencing Center for Infectious Disease"/>
            <person name="Wu L."/>
            <person name="Ma J."/>
        </authorList>
    </citation>
    <scope>NUCLEOTIDE SEQUENCE [LARGE SCALE GENOMIC DNA]</scope>
    <source>
        <strain evidence="2">CGMCC 4.1648</strain>
    </source>
</reference>
<sequence>MEREIIWSEIEESDLAEIVSSSNVKDVSVVSSSNVKD</sequence>
<protein>
    <submittedName>
        <fullName evidence="1">Pheganomycin family RiPP</fullName>
    </submittedName>
</protein>
<evidence type="ECO:0000313" key="1">
    <source>
        <dbReference type="EMBL" id="MFC5021333.1"/>
    </source>
</evidence>
<evidence type="ECO:0000313" key="2">
    <source>
        <dbReference type="Proteomes" id="UP001595829"/>
    </source>
</evidence>
<keyword evidence="2" id="KW-1185">Reference proteome</keyword>
<organism evidence="1 2">
    <name type="scientific">Streptomyces coeruleoprunus</name>
    <dbReference type="NCBI Taxonomy" id="285563"/>
    <lineage>
        <taxon>Bacteria</taxon>
        <taxon>Bacillati</taxon>
        <taxon>Actinomycetota</taxon>
        <taxon>Actinomycetes</taxon>
        <taxon>Kitasatosporales</taxon>
        <taxon>Streptomycetaceae</taxon>
        <taxon>Streptomyces</taxon>
    </lineage>
</organism>
<gene>
    <name evidence="1" type="ORF">ACFPM3_04090</name>
</gene>